<sequence length="344" mass="38127">MTRTPKVCFDRVLPRDLMRFQTTMPDRPGQVRGLSPIGKTWINGSTLHVRFMGGSAQQKKKVQEQAAWWTAHANLQFVFDDAPAAEIRITFDENDGAWSYIGTDAKSIPVNEPTMNLGFLDGGTAAHEFGHAIGLAHEHQNPAGGIQWNEQAVIRAMAGPPNHWSETQTRHNILRKYAANQVNGTDFDPKSVMLYFFPAEWTLNGVATSRNEVLSELDKQFIAGAKMYPRAKPGVTGEVTELKVNARRRTAASIGKFGEEDVFRFRVTQPGRYVVDTRGPTDVYMKLFGPDSPTALIAEDDDSGLGSNARIATDLVEGEYFVQVRHWNRASGVGDYTVAVRTAN</sequence>
<name>A0A5C7SPV9_THASP</name>
<feature type="domain" description="Peptidase metallopeptidase" evidence="1">
    <location>
        <begin position="37"/>
        <end position="179"/>
    </location>
</feature>
<dbReference type="InterPro" id="IPR007280">
    <property type="entry name" value="Peptidase_C_arc/bac"/>
</dbReference>
<dbReference type="AlphaFoldDB" id="A0A5C7SPV9"/>
<dbReference type="Proteomes" id="UP000321192">
    <property type="component" value="Unassembled WGS sequence"/>
</dbReference>
<comment type="caution">
    <text evidence="2">The sequence shown here is derived from an EMBL/GenBank/DDBJ whole genome shotgun (WGS) entry which is preliminary data.</text>
</comment>
<dbReference type="InterPro" id="IPR001506">
    <property type="entry name" value="Peptidase_M12A"/>
</dbReference>
<dbReference type="EMBL" id="SSFD01000129">
    <property type="protein sequence ID" value="TXH85808.1"/>
    <property type="molecule type" value="Genomic_DNA"/>
</dbReference>
<proteinExistence type="predicted"/>
<evidence type="ECO:0000313" key="3">
    <source>
        <dbReference type="Proteomes" id="UP000321192"/>
    </source>
</evidence>
<dbReference type="GO" id="GO:0008270">
    <property type="term" value="F:zinc ion binding"/>
    <property type="evidence" value="ECO:0007669"/>
    <property type="project" value="InterPro"/>
</dbReference>
<dbReference type="InterPro" id="IPR024079">
    <property type="entry name" value="MetalloPept_cat_dom_sf"/>
</dbReference>
<dbReference type="Pfam" id="PF04151">
    <property type="entry name" value="PPC"/>
    <property type="match status" value="1"/>
</dbReference>
<evidence type="ECO:0000313" key="2">
    <source>
        <dbReference type="EMBL" id="TXH85808.1"/>
    </source>
</evidence>
<accession>A0A5C7SPV9</accession>
<organism evidence="2 3">
    <name type="scientific">Thauera aminoaromatica</name>
    <dbReference type="NCBI Taxonomy" id="164330"/>
    <lineage>
        <taxon>Bacteria</taxon>
        <taxon>Pseudomonadati</taxon>
        <taxon>Pseudomonadota</taxon>
        <taxon>Betaproteobacteria</taxon>
        <taxon>Rhodocyclales</taxon>
        <taxon>Zoogloeaceae</taxon>
        <taxon>Thauera</taxon>
    </lineage>
</organism>
<dbReference type="Pfam" id="PF01400">
    <property type="entry name" value="Astacin"/>
    <property type="match status" value="1"/>
</dbReference>
<gene>
    <name evidence="2" type="ORF">E6Q80_08935</name>
</gene>
<dbReference type="InterPro" id="IPR006026">
    <property type="entry name" value="Peptidase_Metallo"/>
</dbReference>
<dbReference type="SMART" id="SM00235">
    <property type="entry name" value="ZnMc"/>
    <property type="match status" value="1"/>
</dbReference>
<dbReference type="Gene3D" id="3.40.390.10">
    <property type="entry name" value="Collagenase (Catalytic Domain)"/>
    <property type="match status" value="1"/>
</dbReference>
<dbReference type="SUPFAM" id="SSF89260">
    <property type="entry name" value="Collagen-binding domain"/>
    <property type="match status" value="1"/>
</dbReference>
<dbReference type="GO" id="GO:0004222">
    <property type="term" value="F:metalloendopeptidase activity"/>
    <property type="evidence" value="ECO:0007669"/>
    <property type="project" value="InterPro"/>
</dbReference>
<dbReference type="SUPFAM" id="SSF55486">
    <property type="entry name" value="Metalloproteases ('zincins'), catalytic domain"/>
    <property type="match status" value="1"/>
</dbReference>
<dbReference type="RefSeq" id="WP_043746523.1">
    <property type="nucleotide sequence ID" value="NZ_JAKLLK010000079.1"/>
</dbReference>
<dbReference type="GO" id="GO:0006508">
    <property type="term" value="P:proteolysis"/>
    <property type="evidence" value="ECO:0007669"/>
    <property type="project" value="InterPro"/>
</dbReference>
<reference evidence="2 3" key="1">
    <citation type="submission" date="2018-09" db="EMBL/GenBank/DDBJ databases">
        <title>Metagenome Assembled Genomes from an Advanced Water Purification Facility.</title>
        <authorList>
            <person name="Stamps B.W."/>
            <person name="Spear J.R."/>
        </authorList>
    </citation>
    <scope>NUCLEOTIDE SEQUENCE [LARGE SCALE GENOMIC DNA]</scope>
    <source>
        <strain evidence="2">Bin_27_1</strain>
    </source>
</reference>
<evidence type="ECO:0000259" key="1">
    <source>
        <dbReference type="SMART" id="SM00235"/>
    </source>
</evidence>
<dbReference type="Gene3D" id="2.60.120.380">
    <property type="match status" value="1"/>
</dbReference>
<protein>
    <submittedName>
        <fullName evidence="2">Peptidase</fullName>
    </submittedName>
</protein>